<evidence type="ECO:0000256" key="5">
    <source>
        <dbReference type="ARBA" id="ARBA00051067"/>
    </source>
</evidence>
<evidence type="ECO:0000256" key="1">
    <source>
        <dbReference type="ARBA" id="ARBA00004721"/>
    </source>
</evidence>
<evidence type="ECO:0000256" key="2">
    <source>
        <dbReference type="ARBA" id="ARBA00013006"/>
    </source>
</evidence>
<sequence length="320" mass="36261">MEGETRHTRIQTNGIRMHVAEQGDPEGPVVLFIHGFPELWLSWKHQMSESARNGYRAIAPDLRGYGDTDSPPDPRLYTILHLVGDLIGLLDHLKVQQAFVVGHDWGASVAWHLCLFRPDRVRALVNLGVPYIPQSPTNKPSNFFQNFGDGFYINQFQEPGRAESSFARHDVSTVIKKFLSTKIPSLIAPSGMEIIDFLDEPSQLPSWLSEDELKYFANKFQKSGFTGPLNYYRMMDVNWNLLAPWNGAKICVPAKLIAGDKDIGFESFGTKDCITGDTFRNYVPNAEVVIIDGHHFLQQERAEKVTEEIMTFFNSITKEK</sequence>
<comment type="similarity">
    <text evidence="4">Belongs to the AB hydrolase superfamily. Epoxide hydrolase family.</text>
</comment>
<comment type="function">
    <text evidence="6">Epoxide hydrolase involved in the biosynthesis of cucurbitacin and mogroside tetracyclic triterpene natural products (e.g. siamenoside I and mogrosides IV, V and VI). Cucurbitacins have cytotoxic properties and exhibit deterrent taste as a defense barrier against herbivores. Mogrosides are nonsugar highly oxygenated compounds used as high-intensity zero-calorie sweeteners; they also possess pharmacological properties such as regulating immunity, lowering blood sugar and lipid levels, protecting the liver, and acting as antioxidants and antitumor agents. Catalyzes the hydrolysis of aromatic epoxide-containing substrates, such as the conversion of 24,25-epoxycucurbitadienol to 24,25-dihydroxycucurbitadienol.</text>
</comment>
<evidence type="ECO:0000256" key="6">
    <source>
        <dbReference type="ARBA" id="ARBA00058358"/>
    </source>
</evidence>
<keyword evidence="3" id="KW-0378">Hydrolase</keyword>
<dbReference type="InterPro" id="IPR000639">
    <property type="entry name" value="Epox_hydrolase-like"/>
</dbReference>
<dbReference type="EMBL" id="CM007383">
    <property type="protein sequence ID" value="ONK75742.1"/>
    <property type="molecule type" value="Genomic_DNA"/>
</dbReference>
<evidence type="ECO:0000313" key="10">
    <source>
        <dbReference type="Proteomes" id="UP000243459"/>
    </source>
</evidence>
<feature type="domain" description="AB hydrolase-1" evidence="8">
    <location>
        <begin position="28"/>
        <end position="300"/>
    </location>
</feature>
<keyword evidence="10" id="KW-1185">Reference proteome</keyword>
<dbReference type="PANTHER" id="PTHR43329">
    <property type="entry name" value="EPOXIDE HYDROLASE"/>
    <property type="match status" value="1"/>
</dbReference>
<dbReference type="InterPro" id="IPR029058">
    <property type="entry name" value="AB_hydrolase_fold"/>
</dbReference>
<evidence type="ECO:0000256" key="4">
    <source>
        <dbReference type="ARBA" id="ARBA00038334"/>
    </source>
</evidence>
<evidence type="ECO:0000256" key="3">
    <source>
        <dbReference type="ARBA" id="ARBA00022801"/>
    </source>
</evidence>
<reference evidence="10" key="1">
    <citation type="journal article" date="2017" name="Nat. Commun.">
        <title>The asparagus genome sheds light on the origin and evolution of a young Y chromosome.</title>
        <authorList>
            <person name="Harkess A."/>
            <person name="Zhou J."/>
            <person name="Xu C."/>
            <person name="Bowers J.E."/>
            <person name="Van der Hulst R."/>
            <person name="Ayyampalayam S."/>
            <person name="Mercati F."/>
            <person name="Riccardi P."/>
            <person name="McKain M.R."/>
            <person name="Kakrana A."/>
            <person name="Tang H."/>
            <person name="Ray J."/>
            <person name="Groenendijk J."/>
            <person name="Arikit S."/>
            <person name="Mathioni S.M."/>
            <person name="Nakano M."/>
            <person name="Shan H."/>
            <person name="Telgmann-Rauber A."/>
            <person name="Kanno A."/>
            <person name="Yue Z."/>
            <person name="Chen H."/>
            <person name="Li W."/>
            <person name="Chen Y."/>
            <person name="Xu X."/>
            <person name="Zhang Y."/>
            <person name="Luo S."/>
            <person name="Chen H."/>
            <person name="Gao J."/>
            <person name="Mao Z."/>
            <person name="Pires J.C."/>
            <person name="Luo M."/>
            <person name="Kudrna D."/>
            <person name="Wing R.A."/>
            <person name="Meyers B.C."/>
            <person name="Yi K."/>
            <person name="Kong H."/>
            <person name="Lavrijsen P."/>
            <person name="Sunseri F."/>
            <person name="Falavigna A."/>
            <person name="Ye Y."/>
            <person name="Leebens-Mack J.H."/>
            <person name="Chen G."/>
        </authorList>
    </citation>
    <scope>NUCLEOTIDE SEQUENCE [LARGE SCALE GENOMIC DNA]</scope>
    <source>
        <strain evidence="10">cv. DH0086</strain>
    </source>
</reference>
<evidence type="ECO:0000259" key="8">
    <source>
        <dbReference type="Pfam" id="PF00561"/>
    </source>
</evidence>
<dbReference type="PRINTS" id="PR00111">
    <property type="entry name" value="ABHYDROLASE"/>
</dbReference>
<accession>A0A5P1FCC2</accession>
<dbReference type="SUPFAM" id="SSF53474">
    <property type="entry name" value="alpha/beta-Hydrolases"/>
    <property type="match status" value="1"/>
</dbReference>
<comment type="catalytic activity">
    <reaction evidence="5">
        <text>an epoxide + H2O = an ethanediol</text>
        <dbReference type="Rhea" id="RHEA:19037"/>
        <dbReference type="ChEBI" id="CHEBI:15377"/>
        <dbReference type="ChEBI" id="CHEBI:32955"/>
        <dbReference type="ChEBI" id="CHEBI:140594"/>
        <dbReference type="EC" id="3.3.2.10"/>
    </reaction>
    <physiologicalReaction direction="left-to-right" evidence="5">
        <dbReference type="Rhea" id="RHEA:19038"/>
    </physiologicalReaction>
</comment>
<dbReference type="InterPro" id="IPR000073">
    <property type="entry name" value="AB_hydrolase_1"/>
</dbReference>
<dbReference type="OMA" id="KFHYVEA"/>
<dbReference type="AlphaFoldDB" id="A0A5P1FCC2"/>
<organism evidence="9 10">
    <name type="scientific">Asparagus officinalis</name>
    <name type="common">Garden asparagus</name>
    <dbReference type="NCBI Taxonomy" id="4686"/>
    <lineage>
        <taxon>Eukaryota</taxon>
        <taxon>Viridiplantae</taxon>
        <taxon>Streptophyta</taxon>
        <taxon>Embryophyta</taxon>
        <taxon>Tracheophyta</taxon>
        <taxon>Spermatophyta</taxon>
        <taxon>Magnoliopsida</taxon>
        <taxon>Liliopsida</taxon>
        <taxon>Asparagales</taxon>
        <taxon>Asparagaceae</taxon>
        <taxon>Asparagoideae</taxon>
        <taxon>Asparagus</taxon>
    </lineage>
</organism>
<dbReference type="PRINTS" id="PR00412">
    <property type="entry name" value="EPOXHYDRLASE"/>
</dbReference>
<dbReference type="FunFam" id="3.40.50.1820:FF:000161">
    <property type="entry name" value="Epoxide hydrolase"/>
    <property type="match status" value="1"/>
</dbReference>
<name>A0A5P1FCC2_ASPOF</name>
<dbReference type="Pfam" id="PF00561">
    <property type="entry name" value="Abhydrolase_1"/>
    <property type="match status" value="1"/>
</dbReference>
<proteinExistence type="inferred from homology"/>
<comment type="pathway">
    <text evidence="1">Secondary metabolite biosynthesis; terpenoid biosynthesis.</text>
</comment>
<dbReference type="Gene3D" id="3.40.50.1820">
    <property type="entry name" value="alpha/beta hydrolase"/>
    <property type="match status" value="1"/>
</dbReference>
<dbReference type="Gramene" id="ONK75742">
    <property type="protein sequence ID" value="ONK75742"/>
    <property type="gene ID" value="A4U43_C03F20060"/>
</dbReference>
<dbReference type="OrthoDB" id="7130006at2759"/>
<evidence type="ECO:0000313" key="9">
    <source>
        <dbReference type="EMBL" id="ONK75742.1"/>
    </source>
</evidence>
<evidence type="ECO:0000256" key="7">
    <source>
        <dbReference type="ARBA" id="ARBA00093212"/>
    </source>
</evidence>
<dbReference type="EC" id="3.3.2.10" evidence="2"/>
<dbReference type="Proteomes" id="UP000243459">
    <property type="component" value="Chromosome 3"/>
</dbReference>
<gene>
    <name evidence="9" type="ORF">A4U43_C03F20060</name>
</gene>
<comment type="catalytic activity">
    <reaction evidence="7">
        <text>(24S)-24,25-epoxycucurbitadienol + H2O = (24R)-24,25-dihydroxycucurbitadienol</text>
        <dbReference type="Rhea" id="RHEA:81855"/>
        <dbReference type="ChEBI" id="CHEBI:15377"/>
        <dbReference type="ChEBI" id="CHEBI:229949"/>
        <dbReference type="ChEBI" id="CHEBI:229950"/>
    </reaction>
    <physiologicalReaction direction="left-to-right" evidence="7">
        <dbReference type="Rhea" id="RHEA:81856"/>
    </physiologicalReaction>
</comment>
<protein>
    <recommendedName>
        <fullName evidence="2">soluble epoxide hydrolase</fullName>
        <ecNumber evidence="2">3.3.2.10</ecNumber>
    </recommendedName>
</protein>
<dbReference type="GO" id="GO:0004301">
    <property type="term" value="F:epoxide hydrolase activity"/>
    <property type="evidence" value="ECO:0007669"/>
    <property type="project" value="UniProtKB-EC"/>
</dbReference>